<keyword evidence="3" id="KW-1185">Reference proteome</keyword>
<feature type="transmembrane region" description="Helical" evidence="1">
    <location>
        <begin position="28"/>
        <end position="47"/>
    </location>
</feature>
<name>A0ABP7FQI7_9FLAO</name>
<sequence length="248" mass="28695">MFPQEFIKLMIHNKENFPRISSERNNTATVVIYLLFGLLCLAMLSLFVGVPLSIQLEHNSSLSNREMIFDLIYFPLLLWGIWGLYKNYERQKHKKVILIAVDQDGLHHHQFNGTVQSILYKDLERSKEAYVSDIDRKIGTKYSPGYIFGFKNGVKVPLHFSTAENGLSYIPKNRNQLIAHFLQGAALFCPHIKISPAVYAENFINPKTFEFDKRAQRKTYFIALILIIIILVAIDLFIKYTKGFSLLF</sequence>
<organism evidence="2 3">
    <name type="scientific">Flavobacterium ginsengisoli</name>
    <dbReference type="NCBI Taxonomy" id="871694"/>
    <lineage>
        <taxon>Bacteria</taxon>
        <taxon>Pseudomonadati</taxon>
        <taxon>Bacteroidota</taxon>
        <taxon>Flavobacteriia</taxon>
        <taxon>Flavobacteriales</taxon>
        <taxon>Flavobacteriaceae</taxon>
        <taxon>Flavobacterium</taxon>
    </lineage>
</organism>
<keyword evidence="1" id="KW-1133">Transmembrane helix</keyword>
<accession>A0ABP7FQI7</accession>
<protein>
    <recommendedName>
        <fullName evidence="4">DUF3592 domain-containing protein</fullName>
    </recommendedName>
</protein>
<feature type="transmembrane region" description="Helical" evidence="1">
    <location>
        <begin position="220"/>
        <end position="238"/>
    </location>
</feature>
<evidence type="ECO:0008006" key="4">
    <source>
        <dbReference type="Google" id="ProtNLM"/>
    </source>
</evidence>
<evidence type="ECO:0000313" key="2">
    <source>
        <dbReference type="EMBL" id="GAA3741761.1"/>
    </source>
</evidence>
<dbReference type="Proteomes" id="UP001501367">
    <property type="component" value="Unassembled WGS sequence"/>
</dbReference>
<dbReference type="EMBL" id="BAABDT010000005">
    <property type="protein sequence ID" value="GAA3741761.1"/>
    <property type="molecule type" value="Genomic_DNA"/>
</dbReference>
<feature type="transmembrane region" description="Helical" evidence="1">
    <location>
        <begin position="67"/>
        <end position="85"/>
    </location>
</feature>
<proteinExistence type="predicted"/>
<keyword evidence="1" id="KW-0812">Transmembrane</keyword>
<gene>
    <name evidence="2" type="ORF">GCM10022422_26870</name>
</gene>
<evidence type="ECO:0000313" key="3">
    <source>
        <dbReference type="Proteomes" id="UP001501367"/>
    </source>
</evidence>
<reference evidence="3" key="1">
    <citation type="journal article" date="2019" name="Int. J. Syst. Evol. Microbiol.">
        <title>The Global Catalogue of Microorganisms (GCM) 10K type strain sequencing project: providing services to taxonomists for standard genome sequencing and annotation.</title>
        <authorList>
            <consortium name="The Broad Institute Genomics Platform"/>
            <consortium name="The Broad Institute Genome Sequencing Center for Infectious Disease"/>
            <person name="Wu L."/>
            <person name="Ma J."/>
        </authorList>
    </citation>
    <scope>NUCLEOTIDE SEQUENCE [LARGE SCALE GENOMIC DNA]</scope>
    <source>
        <strain evidence="3">JCM 17336</strain>
    </source>
</reference>
<evidence type="ECO:0000256" key="1">
    <source>
        <dbReference type="SAM" id="Phobius"/>
    </source>
</evidence>
<keyword evidence="1" id="KW-0472">Membrane</keyword>
<comment type="caution">
    <text evidence="2">The sequence shown here is derived from an EMBL/GenBank/DDBJ whole genome shotgun (WGS) entry which is preliminary data.</text>
</comment>